<evidence type="ECO:0000256" key="4">
    <source>
        <dbReference type="ARBA" id="ARBA00022771"/>
    </source>
</evidence>
<feature type="region of interest" description="Disordered" evidence="8">
    <location>
        <begin position="126"/>
        <end position="217"/>
    </location>
</feature>
<name>A0A182T0Z3_9DIPT</name>
<keyword evidence="2" id="KW-0479">Metal-binding</keyword>
<dbReference type="PROSITE" id="PS50157">
    <property type="entry name" value="ZINC_FINGER_C2H2_2"/>
    <property type="match status" value="3"/>
</dbReference>
<dbReference type="Proteomes" id="UP000075901">
    <property type="component" value="Unassembled WGS sequence"/>
</dbReference>
<keyword evidence="5" id="KW-0862">Zinc</keyword>
<dbReference type="PROSITE" id="PS00028">
    <property type="entry name" value="ZINC_FINGER_C2H2_1"/>
    <property type="match status" value="2"/>
</dbReference>
<dbReference type="Pfam" id="PF07776">
    <property type="entry name" value="zf-AD"/>
    <property type="match status" value="1"/>
</dbReference>
<dbReference type="SUPFAM" id="SSF57667">
    <property type="entry name" value="beta-beta-alpha zinc fingers"/>
    <property type="match status" value="2"/>
</dbReference>
<feature type="domain" description="C2H2-type" evidence="9">
    <location>
        <begin position="254"/>
        <end position="281"/>
    </location>
</feature>
<sequence>MEEYCPMYEPLDGDGSKSLQIVLEKLFPSVFNETQLQYDYSMNWPTAICRDCKQKVQDAYELYETCLDSSDRLHKKEFTKDKIHAEVPVLAPVDCIIDVPTEEEFVACELIPETDTKLLVPLTTSRRSMKAREKEKKETVTSAKVSATVKKENEDFSDGEEFPEEISTEPDWEPPVPKARKATTAKNKTDKAPRERKKPEQKVEGVTRKRGKGKKESQESKTEVFVCQLCDGPTYESPNELTDHLKAEHPAQIRSCDKCPKVFVSEQSFQHHQYCHATGRSFFCTFCDKGFQTEMLLECHLRSHTRGTKCLCSICGKSFANVSSLHMHMQLHDDTKSFPCTLCPCRFNTKGNVSAWVGSFAKRRWCLNCCFYLFHSKPQRSYAHSYEKQDVYVPDLWFTV</sequence>
<dbReference type="VEuPathDB" id="VectorBase:AMAM017416"/>
<evidence type="ECO:0000259" key="9">
    <source>
        <dbReference type="PROSITE" id="PS50157"/>
    </source>
</evidence>
<protein>
    <recommendedName>
        <fullName evidence="9">C2H2-type domain-containing protein</fullName>
    </recommendedName>
</protein>
<evidence type="ECO:0000313" key="11">
    <source>
        <dbReference type="Proteomes" id="UP000075901"/>
    </source>
</evidence>
<organism evidence="10 11">
    <name type="scientific">Anopheles maculatus</name>
    <dbReference type="NCBI Taxonomy" id="74869"/>
    <lineage>
        <taxon>Eukaryota</taxon>
        <taxon>Metazoa</taxon>
        <taxon>Ecdysozoa</taxon>
        <taxon>Arthropoda</taxon>
        <taxon>Hexapoda</taxon>
        <taxon>Insecta</taxon>
        <taxon>Pterygota</taxon>
        <taxon>Neoptera</taxon>
        <taxon>Endopterygota</taxon>
        <taxon>Diptera</taxon>
        <taxon>Nematocera</taxon>
        <taxon>Culicoidea</taxon>
        <taxon>Culicidae</taxon>
        <taxon>Anophelinae</taxon>
        <taxon>Anopheles</taxon>
        <taxon>Anopheles maculatus group</taxon>
    </lineage>
</organism>
<evidence type="ECO:0000256" key="3">
    <source>
        <dbReference type="ARBA" id="ARBA00022737"/>
    </source>
</evidence>
<dbReference type="GO" id="GO:0010468">
    <property type="term" value="P:regulation of gene expression"/>
    <property type="evidence" value="ECO:0007669"/>
    <property type="project" value="TreeGrafter"/>
</dbReference>
<dbReference type="GO" id="GO:0005634">
    <property type="term" value="C:nucleus"/>
    <property type="evidence" value="ECO:0007669"/>
    <property type="project" value="UniProtKB-SubCell"/>
</dbReference>
<evidence type="ECO:0000256" key="7">
    <source>
        <dbReference type="PROSITE-ProRule" id="PRU00042"/>
    </source>
</evidence>
<feature type="compositionally biased region" description="Acidic residues" evidence="8">
    <location>
        <begin position="155"/>
        <end position="172"/>
    </location>
</feature>
<feature type="compositionally biased region" description="Basic and acidic residues" evidence="8">
    <location>
        <begin position="130"/>
        <end position="139"/>
    </location>
</feature>
<keyword evidence="3" id="KW-0677">Repeat</keyword>
<feature type="domain" description="C2H2-type" evidence="9">
    <location>
        <begin position="282"/>
        <end position="309"/>
    </location>
</feature>
<dbReference type="AlphaFoldDB" id="A0A182T0Z3"/>
<evidence type="ECO:0000256" key="6">
    <source>
        <dbReference type="ARBA" id="ARBA00023242"/>
    </source>
</evidence>
<evidence type="ECO:0000256" key="1">
    <source>
        <dbReference type="ARBA" id="ARBA00004123"/>
    </source>
</evidence>
<dbReference type="PANTHER" id="PTHR16515:SF66">
    <property type="entry name" value="C2H2-TYPE DOMAIN-CONTAINING PROTEIN"/>
    <property type="match status" value="1"/>
</dbReference>
<dbReference type="Gene3D" id="3.30.160.60">
    <property type="entry name" value="Classic Zinc Finger"/>
    <property type="match status" value="2"/>
</dbReference>
<dbReference type="PANTHER" id="PTHR16515">
    <property type="entry name" value="PR DOMAIN ZINC FINGER PROTEIN"/>
    <property type="match status" value="1"/>
</dbReference>
<proteinExistence type="predicted"/>
<dbReference type="Pfam" id="PF00096">
    <property type="entry name" value="zf-C2H2"/>
    <property type="match status" value="1"/>
</dbReference>
<feature type="domain" description="C2H2-type" evidence="9">
    <location>
        <begin position="310"/>
        <end position="337"/>
    </location>
</feature>
<keyword evidence="11" id="KW-1185">Reference proteome</keyword>
<reference evidence="11" key="1">
    <citation type="submission" date="2013-09" db="EMBL/GenBank/DDBJ databases">
        <title>The Genome Sequence of Anopheles maculatus species B.</title>
        <authorList>
            <consortium name="The Broad Institute Genomics Platform"/>
            <person name="Neafsey D.E."/>
            <person name="Besansky N."/>
            <person name="Howell P."/>
            <person name="Walton C."/>
            <person name="Young S.K."/>
            <person name="Zeng Q."/>
            <person name="Gargeya S."/>
            <person name="Fitzgerald M."/>
            <person name="Haas B."/>
            <person name="Abouelleil A."/>
            <person name="Allen A.W."/>
            <person name="Alvarado L."/>
            <person name="Arachchi H.M."/>
            <person name="Berlin A.M."/>
            <person name="Chapman S.B."/>
            <person name="Gainer-Dewar J."/>
            <person name="Goldberg J."/>
            <person name="Griggs A."/>
            <person name="Gujja S."/>
            <person name="Hansen M."/>
            <person name="Howarth C."/>
            <person name="Imamovic A."/>
            <person name="Ireland A."/>
            <person name="Larimer J."/>
            <person name="McCowan C."/>
            <person name="Murphy C."/>
            <person name="Pearson M."/>
            <person name="Poon T.W."/>
            <person name="Priest M."/>
            <person name="Roberts A."/>
            <person name="Saif S."/>
            <person name="Shea T."/>
            <person name="Sisk P."/>
            <person name="Sykes S."/>
            <person name="Wortman J."/>
            <person name="Nusbaum C."/>
            <person name="Birren B."/>
        </authorList>
    </citation>
    <scope>NUCLEOTIDE SEQUENCE [LARGE SCALE GENOMIC DNA]</scope>
    <source>
        <strain evidence="11">maculatus3</strain>
    </source>
</reference>
<reference evidence="10" key="2">
    <citation type="submission" date="2020-05" db="UniProtKB">
        <authorList>
            <consortium name="EnsemblMetazoa"/>
        </authorList>
    </citation>
    <scope>IDENTIFICATION</scope>
    <source>
        <strain evidence="10">maculatus3</strain>
    </source>
</reference>
<dbReference type="SMART" id="SM00355">
    <property type="entry name" value="ZnF_C2H2"/>
    <property type="match status" value="4"/>
</dbReference>
<accession>A0A182T0Z3</accession>
<evidence type="ECO:0000313" key="10">
    <source>
        <dbReference type="EnsemblMetazoa" id="AMAM017416-PA"/>
    </source>
</evidence>
<evidence type="ECO:0000256" key="2">
    <source>
        <dbReference type="ARBA" id="ARBA00022723"/>
    </source>
</evidence>
<feature type="compositionally biased region" description="Basic and acidic residues" evidence="8">
    <location>
        <begin position="187"/>
        <end position="207"/>
    </location>
</feature>
<evidence type="ECO:0000256" key="8">
    <source>
        <dbReference type="SAM" id="MobiDB-lite"/>
    </source>
</evidence>
<dbReference type="EnsemblMetazoa" id="AMAM017416-RA">
    <property type="protein sequence ID" value="AMAM017416-PA"/>
    <property type="gene ID" value="AMAM017416"/>
</dbReference>
<comment type="subcellular location">
    <subcellularLocation>
        <location evidence="1">Nucleus</location>
    </subcellularLocation>
</comment>
<dbReference type="InterPro" id="IPR012934">
    <property type="entry name" value="Znf_AD"/>
</dbReference>
<keyword evidence="6" id="KW-0539">Nucleus</keyword>
<keyword evidence="4 7" id="KW-0863">Zinc-finger</keyword>
<dbReference type="InterPro" id="IPR036236">
    <property type="entry name" value="Znf_C2H2_sf"/>
</dbReference>
<evidence type="ECO:0000256" key="5">
    <source>
        <dbReference type="ARBA" id="ARBA00022833"/>
    </source>
</evidence>
<dbReference type="InterPro" id="IPR050331">
    <property type="entry name" value="Zinc_finger"/>
</dbReference>
<dbReference type="GO" id="GO:0008270">
    <property type="term" value="F:zinc ion binding"/>
    <property type="evidence" value="ECO:0007669"/>
    <property type="project" value="UniProtKB-KW"/>
</dbReference>
<dbReference type="InterPro" id="IPR013087">
    <property type="entry name" value="Znf_C2H2_type"/>
</dbReference>